<dbReference type="PANTHER" id="PTHR42305:SF1">
    <property type="entry name" value="MEMBRANE PROTEIN RV1733C-RELATED"/>
    <property type="match status" value="1"/>
</dbReference>
<reference evidence="2 3" key="1">
    <citation type="submission" date="2019-07" db="EMBL/GenBank/DDBJ databases">
        <title>New species of Amycolatopsis and Streptomyces.</title>
        <authorList>
            <person name="Duangmal K."/>
            <person name="Teo W.F.A."/>
            <person name="Lipun K."/>
        </authorList>
    </citation>
    <scope>NUCLEOTIDE SEQUENCE [LARGE SCALE GENOMIC DNA]</scope>
    <source>
        <strain evidence="2 3">NBRC 109810</strain>
    </source>
</reference>
<keyword evidence="1" id="KW-0812">Transmembrane</keyword>
<proteinExistence type="predicted"/>
<evidence type="ECO:0000313" key="3">
    <source>
        <dbReference type="Proteomes" id="UP000325849"/>
    </source>
</evidence>
<dbReference type="InterPro" id="IPR039708">
    <property type="entry name" value="MT1774/Rv1733c-like"/>
</dbReference>
<gene>
    <name evidence="2" type="ORF">FNH09_06585</name>
</gene>
<keyword evidence="3" id="KW-1185">Reference proteome</keyword>
<feature type="transmembrane region" description="Helical" evidence="1">
    <location>
        <begin position="36"/>
        <end position="60"/>
    </location>
</feature>
<dbReference type="PANTHER" id="PTHR42305">
    <property type="entry name" value="MEMBRANE PROTEIN RV1733C-RELATED"/>
    <property type="match status" value="1"/>
</dbReference>
<keyword evidence="1" id="KW-1133">Transmembrane helix</keyword>
<keyword evidence="1" id="KW-0472">Membrane</keyword>
<evidence type="ECO:0000313" key="2">
    <source>
        <dbReference type="EMBL" id="MPY30994.1"/>
    </source>
</evidence>
<name>A0A5N8VAE8_9ACTN</name>
<feature type="transmembrane region" description="Helical" evidence="1">
    <location>
        <begin position="161"/>
        <end position="182"/>
    </location>
</feature>
<dbReference type="EMBL" id="VJZD01000017">
    <property type="protein sequence ID" value="MPY30994.1"/>
    <property type="molecule type" value="Genomic_DNA"/>
</dbReference>
<dbReference type="RefSeq" id="WP_152885804.1">
    <property type="nucleotide sequence ID" value="NZ_VJZD01000017.1"/>
</dbReference>
<protein>
    <submittedName>
        <fullName evidence="2">Uncharacterized protein</fullName>
    </submittedName>
</protein>
<organism evidence="2 3">
    <name type="scientific">Streptomyces adustus</name>
    <dbReference type="NCBI Taxonomy" id="1609272"/>
    <lineage>
        <taxon>Bacteria</taxon>
        <taxon>Bacillati</taxon>
        <taxon>Actinomycetota</taxon>
        <taxon>Actinomycetes</taxon>
        <taxon>Kitasatosporales</taxon>
        <taxon>Streptomycetaceae</taxon>
        <taxon>Streptomyces</taxon>
    </lineage>
</organism>
<dbReference type="AlphaFoldDB" id="A0A5N8VAE8"/>
<evidence type="ECO:0000256" key="1">
    <source>
        <dbReference type="SAM" id="Phobius"/>
    </source>
</evidence>
<dbReference type="Proteomes" id="UP000325849">
    <property type="component" value="Unassembled WGS sequence"/>
</dbReference>
<comment type="caution">
    <text evidence="2">The sequence shown here is derived from an EMBL/GenBank/DDBJ whole genome shotgun (WGS) entry which is preliminary data.</text>
</comment>
<dbReference type="OrthoDB" id="4322330at2"/>
<accession>A0A5N8VAE8</accession>
<sequence length="209" mass="23494">MVAREIRRNSRRPPEDPHGVLLWRWRRNPLRRRTDVVQGWIALGLLLAVTAATPAAMFLVGDAAYRHHRQTARDEAAVRHHMPAVLVHDAPRHPEPGSPEAKITRYPVAVRFTDPHGHSRTATTDVEPALRAGSEVRVWVSDEGKITEPPLSTEQIRNRTMGAAMVAALTVPVMGAVVYGWAARRLERRNLALWDIAWARTAPRWTTST</sequence>